<evidence type="ECO:0000256" key="3">
    <source>
        <dbReference type="ARBA" id="ARBA00023134"/>
    </source>
</evidence>
<keyword evidence="3" id="KW-0342">GTP-binding</keyword>
<evidence type="ECO:0000256" key="2">
    <source>
        <dbReference type="ARBA" id="ARBA00022741"/>
    </source>
</evidence>
<evidence type="ECO:0000313" key="6">
    <source>
        <dbReference type="Proteomes" id="UP001431209"/>
    </source>
</evidence>
<sequence>METSLKIVAVGDGEVGKTCMLVSYAMNRFPEDHIPTIYDNYNTNVMWNNHVVSLGLWDTAGQDDYDRLRPLSYPGTDCFLLVFSLVRDVSFVNIEHKWFPEIHHTSPDVPFVIVGNKLDMRDDITVAKELRDKNEKCITKEEGFNLAKKLGAAAYIECSAKSQQGLRESFEACIKCVCDPEKKKKTKTKNHKCNVL</sequence>
<dbReference type="PROSITE" id="PS51420">
    <property type="entry name" value="RHO"/>
    <property type="match status" value="1"/>
</dbReference>
<dbReference type="Proteomes" id="UP001431209">
    <property type="component" value="Unassembled WGS sequence"/>
</dbReference>
<reference evidence="4 6" key="1">
    <citation type="submission" date="2024-03" db="EMBL/GenBank/DDBJ databases">
        <title>The Acrasis kona genome and developmental transcriptomes reveal deep origins of eukaryotic multicellular pathways.</title>
        <authorList>
            <person name="Sheikh S."/>
            <person name="Fu C.-J."/>
            <person name="Brown M.W."/>
            <person name="Baldauf S.L."/>
        </authorList>
    </citation>
    <scope>NUCLEOTIDE SEQUENCE [LARGE SCALE GENOMIC DNA]</scope>
    <source>
        <strain evidence="4 6">ATCC MYA-3509</strain>
    </source>
</reference>
<dbReference type="PROSITE" id="PS51419">
    <property type="entry name" value="RAB"/>
    <property type="match status" value="1"/>
</dbReference>
<protein>
    <submittedName>
        <fullName evidence="4">Rho-related protein Rac</fullName>
    </submittedName>
</protein>
<accession>A0AAW2Z2T1</accession>
<dbReference type="PRINTS" id="PR00449">
    <property type="entry name" value="RASTRNSFRMNG"/>
</dbReference>
<dbReference type="SMART" id="SM00175">
    <property type="entry name" value="RAB"/>
    <property type="match status" value="1"/>
</dbReference>
<keyword evidence="2" id="KW-0547">Nucleotide-binding</keyword>
<evidence type="ECO:0000313" key="5">
    <source>
        <dbReference type="EMBL" id="KAL0485453.1"/>
    </source>
</evidence>
<dbReference type="SUPFAM" id="SSF52540">
    <property type="entry name" value="P-loop containing nucleoside triphosphate hydrolases"/>
    <property type="match status" value="1"/>
</dbReference>
<dbReference type="SMART" id="SM00174">
    <property type="entry name" value="RHO"/>
    <property type="match status" value="1"/>
</dbReference>
<dbReference type="SMART" id="SM00176">
    <property type="entry name" value="RAN"/>
    <property type="match status" value="1"/>
</dbReference>
<dbReference type="GO" id="GO:0007264">
    <property type="term" value="P:small GTPase-mediated signal transduction"/>
    <property type="evidence" value="ECO:0007669"/>
    <property type="project" value="InterPro"/>
</dbReference>
<organism evidence="4 6">
    <name type="scientific">Acrasis kona</name>
    <dbReference type="NCBI Taxonomy" id="1008807"/>
    <lineage>
        <taxon>Eukaryota</taxon>
        <taxon>Discoba</taxon>
        <taxon>Heterolobosea</taxon>
        <taxon>Tetramitia</taxon>
        <taxon>Eutetramitia</taxon>
        <taxon>Acrasidae</taxon>
        <taxon>Acrasis</taxon>
    </lineage>
</organism>
<dbReference type="EMBL" id="JAOPGA020000973">
    <property type="protein sequence ID" value="KAL0483670.1"/>
    <property type="molecule type" value="Genomic_DNA"/>
</dbReference>
<gene>
    <name evidence="5" type="ORF">AKO1_011760</name>
    <name evidence="4" type="ORF">AKO1_013909</name>
</gene>
<dbReference type="NCBIfam" id="TIGR00231">
    <property type="entry name" value="small_GTP"/>
    <property type="match status" value="1"/>
</dbReference>
<dbReference type="Pfam" id="PF00071">
    <property type="entry name" value="Ras"/>
    <property type="match status" value="1"/>
</dbReference>
<dbReference type="InterPro" id="IPR003578">
    <property type="entry name" value="Small_GTPase_Rho"/>
</dbReference>
<evidence type="ECO:0000313" key="4">
    <source>
        <dbReference type="EMBL" id="KAL0483670.1"/>
    </source>
</evidence>
<evidence type="ECO:0000256" key="1">
    <source>
        <dbReference type="ARBA" id="ARBA00010142"/>
    </source>
</evidence>
<dbReference type="InterPro" id="IPR005225">
    <property type="entry name" value="Small_GTP-bd"/>
</dbReference>
<proteinExistence type="inferred from homology"/>
<dbReference type="EMBL" id="JAOPGA020001138">
    <property type="protein sequence ID" value="KAL0485453.1"/>
    <property type="molecule type" value="Genomic_DNA"/>
</dbReference>
<name>A0AAW2Z2T1_9EUKA</name>
<keyword evidence="6" id="KW-1185">Reference proteome</keyword>
<dbReference type="PANTHER" id="PTHR24072">
    <property type="entry name" value="RHO FAMILY GTPASE"/>
    <property type="match status" value="1"/>
</dbReference>
<dbReference type="PROSITE" id="PS51421">
    <property type="entry name" value="RAS"/>
    <property type="match status" value="1"/>
</dbReference>
<dbReference type="Gene3D" id="3.40.50.300">
    <property type="entry name" value="P-loop containing nucleotide triphosphate hydrolases"/>
    <property type="match status" value="1"/>
</dbReference>
<dbReference type="InterPro" id="IPR027417">
    <property type="entry name" value="P-loop_NTPase"/>
</dbReference>
<dbReference type="GO" id="GO:0003924">
    <property type="term" value="F:GTPase activity"/>
    <property type="evidence" value="ECO:0007669"/>
    <property type="project" value="InterPro"/>
</dbReference>
<comment type="similarity">
    <text evidence="1">Belongs to the small GTPase superfamily. Rho family.</text>
</comment>
<dbReference type="GO" id="GO:0005525">
    <property type="term" value="F:GTP binding"/>
    <property type="evidence" value="ECO:0007669"/>
    <property type="project" value="UniProtKB-KW"/>
</dbReference>
<dbReference type="CDD" id="cd00157">
    <property type="entry name" value="Rho"/>
    <property type="match status" value="1"/>
</dbReference>
<comment type="caution">
    <text evidence="4">The sequence shown here is derived from an EMBL/GenBank/DDBJ whole genome shotgun (WGS) entry which is preliminary data.</text>
</comment>
<dbReference type="InterPro" id="IPR001806">
    <property type="entry name" value="Small_GTPase"/>
</dbReference>
<dbReference type="SMART" id="SM00173">
    <property type="entry name" value="RAS"/>
    <property type="match status" value="1"/>
</dbReference>
<dbReference type="AlphaFoldDB" id="A0AAW2Z2T1"/>
<dbReference type="FunFam" id="3.40.50.300:FF:001179">
    <property type="entry name" value="Rho family GTPase"/>
    <property type="match status" value="1"/>
</dbReference>